<keyword evidence="15" id="KW-1185">Reference proteome</keyword>
<keyword evidence="9" id="KW-0961">Cell wall biogenesis/degradation</keyword>
<name>A0A5N5GXL9_9ROSA</name>
<evidence type="ECO:0000256" key="7">
    <source>
        <dbReference type="ARBA" id="ARBA00022801"/>
    </source>
</evidence>
<dbReference type="InterPro" id="IPR012334">
    <property type="entry name" value="Pectin_lyas_fold"/>
</dbReference>
<dbReference type="InterPro" id="IPR006626">
    <property type="entry name" value="PbH1"/>
</dbReference>
<evidence type="ECO:0000256" key="1">
    <source>
        <dbReference type="ARBA" id="ARBA00004191"/>
    </source>
</evidence>
<keyword evidence="5" id="KW-0964">Secreted</keyword>
<accession>A0A5N5GXL9</accession>
<evidence type="ECO:0000256" key="3">
    <source>
        <dbReference type="ARBA" id="ARBA00012736"/>
    </source>
</evidence>
<feature type="signal peptide" evidence="13">
    <location>
        <begin position="1"/>
        <end position="23"/>
    </location>
</feature>
<keyword evidence="8 12" id="KW-0326">Glycosidase</keyword>
<dbReference type="SUPFAM" id="SSF51126">
    <property type="entry name" value="Pectin lyase-like"/>
    <property type="match status" value="1"/>
</dbReference>
<evidence type="ECO:0000256" key="12">
    <source>
        <dbReference type="RuleBase" id="RU361169"/>
    </source>
</evidence>
<dbReference type="PROSITE" id="PS00502">
    <property type="entry name" value="POLYGALACTURONASE"/>
    <property type="match status" value="1"/>
</dbReference>
<proteinExistence type="inferred from homology"/>
<dbReference type="GO" id="GO:0004650">
    <property type="term" value="F:polygalacturonase activity"/>
    <property type="evidence" value="ECO:0007669"/>
    <property type="project" value="UniProtKB-EC"/>
</dbReference>
<evidence type="ECO:0000313" key="14">
    <source>
        <dbReference type="EMBL" id="KAB2620366.1"/>
    </source>
</evidence>
<protein>
    <recommendedName>
        <fullName evidence="3">endo-polygalacturonase</fullName>
        <ecNumber evidence="3">3.2.1.15</ecNumber>
    </recommendedName>
</protein>
<dbReference type="EMBL" id="SMOL01000337">
    <property type="protein sequence ID" value="KAB2620366.1"/>
    <property type="molecule type" value="Genomic_DNA"/>
</dbReference>
<comment type="similarity">
    <text evidence="2 12">Belongs to the glycosyl hydrolase 28 family.</text>
</comment>
<sequence>MFSQNQFLSVLLIILASFPFSFSSDLGNPLVVLDLHRHHRTRRLQSTSAENVTVNVDHFGAKGDGGDDTQAFMNAWEKACSSKRGVELVVPKNRVYHLKPMNFSGPCQSDVTLKIYGTIKASTKRSDYTDLRHWILFTNLTNFRVEGGGTINGNGRKWWQNSCKVNESLAVTFFGCNTLEVDNVRFRNAQKMHLSFQSCVNVKASNLIVTAPGDSPNTDGIHVTATQNIRISNCLIRTGDDCISIVSGSKNVQADDITCGPGHGISIGSLGAGNSQAEVSDVVVSKAKIIGTTNGLRIKTWQGGSGYATNIRFKNVMMANVSNPIIIDQYYCDQDSPCQEQASAVKISNVVYENVKGTSASKVAVKFDCSKSFGCQDILLKDVNLRSLANEIAQASCTVVHDMRNPSHIAIGIVEGVNSIIDMKYSMLTMISELSELVHTNFEDVQEVIRMNRRVGPHIDLNLGIEGPGPTKDLYYNKYILHIFSIIRS</sequence>
<evidence type="ECO:0000256" key="13">
    <source>
        <dbReference type="SAM" id="SignalP"/>
    </source>
</evidence>
<organism evidence="14 15">
    <name type="scientific">Pyrus ussuriensis x Pyrus communis</name>
    <dbReference type="NCBI Taxonomy" id="2448454"/>
    <lineage>
        <taxon>Eukaryota</taxon>
        <taxon>Viridiplantae</taxon>
        <taxon>Streptophyta</taxon>
        <taxon>Embryophyta</taxon>
        <taxon>Tracheophyta</taxon>
        <taxon>Spermatophyta</taxon>
        <taxon>Magnoliopsida</taxon>
        <taxon>eudicotyledons</taxon>
        <taxon>Gunneridae</taxon>
        <taxon>Pentapetalae</taxon>
        <taxon>rosids</taxon>
        <taxon>fabids</taxon>
        <taxon>Rosales</taxon>
        <taxon>Rosaceae</taxon>
        <taxon>Amygdaloideae</taxon>
        <taxon>Maleae</taxon>
        <taxon>Pyrus</taxon>
    </lineage>
</organism>
<dbReference type="EC" id="3.2.1.15" evidence="3"/>
<dbReference type="Proteomes" id="UP000327157">
    <property type="component" value="Unassembled WGS sequence"/>
</dbReference>
<dbReference type="FunFam" id="2.160.20.10:FF:000028">
    <property type="entry name" value="Polygalacturonase QRT2"/>
    <property type="match status" value="1"/>
</dbReference>
<evidence type="ECO:0000256" key="6">
    <source>
        <dbReference type="ARBA" id="ARBA00022729"/>
    </source>
</evidence>
<dbReference type="GO" id="GO:0009901">
    <property type="term" value="P:anther dehiscence"/>
    <property type="evidence" value="ECO:0007669"/>
    <property type="project" value="UniProtKB-ARBA"/>
</dbReference>
<reference evidence="14 15" key="1">
    <citation type="submission" date="2019-09" db="EMBL/GenBank/DDBJ databases">
        <authorList>
            <person name="Ou C."/>
        </authorList>
    </citation>
    <scope>NUCLEOTIDE SEQUENCE [LARGE SCALE GENOMIC DNA]</scope>
    <source>
        <strain evidence="14">S2</strain>
        <tissue evidence="14">Leaf</tissue>
    </source>
</reference>
<keyword evidence="7 12" id="KW-0378">Hydrolase</keyword>
<dbReference type="InterPro" id="IPR011050">
    <property type="entry name" value="Pectin_lyase_fold/virulence"/>
</dbReference>
<comment type="subcellular location">
    <subcellularLocation>
        <location evidence="1">Secreted</location>
        <location evidence="1">Cell wall</location>
    </subcellularLocation>
</comment>
<evidence type="ECO:0000256" key="4">
    <source>
        <dbReference type="ARBA" id="ARBA00022512"/>
    </source>
</evidence>
<dbReference type="GO" id="GO:0010047">
    <property type="term" value="P:fruit dehiscence"/>
    <property type="evidence" value="ECO:0007669"/>
    <property type="project" value="UniProtKB-ARBA"/>
</dbReference>
<feature type="chain" id="PRO_5024325352" description="endo-polygalacturonase" evidence="13">
    <location>
        <begin position="24"/>
        <end position="489"/>
    </location>
</feature>
<dbReference type="Gene3D" id="2.160.20.10">
    <property type="entry name" value="Single-stranded right-handed beta-helix, Pectin lyase-like"/>
    <property type="match status" value="1"/>
</dbReference>
<dbReference type="OrthoDB" id="187139at2759"/>
<feature type="active site" evidence="11">
    <location>
        <position position="263"/>
    </location>
</feature>
<dbReference type="SMART" id="SM00710">
    <property type="entry name" value="PbH1"/>
    <property type="match status" value="4"/>
</dbReference>
<dbReference type="PANTHER" id="PTHR31375">
    <property type="match status" value="1"/>
</dbReference>
<dbReference type="Pfam" id="PF00295">
    <property type="entry name" value="Glyco_hydro_28"/>
    <property type="match status" value="1"/>
</dbReference>
<evidence type="ECO:0000256" key="10">
    <source>
        <dbReference type="ARBA" id="ARBA00034074"/>
    </source>
</evidence>
<gene>
    <name evidence="14" type="ORF">D8674_040232</name>
</gene>
<reference evidence="14 15" key="2">
    <citation type="submission" date="2019-11" db="EMBL/GenBank/DDBJ databases">
        <title>A de novo genome assembly of a pear dwarfing rootstock.</title>
        <authorList>
            <person name="Wang F."/>
            <person name="Wang J."/>
            <person name="Li S."/>
            <person name="Zhang Y."/>
            <person name="Fang M."/>
            <person name="Ma L."/>
            <person name="Zhao Y."/>
            <person name="Jiang S."/>
        </authorList>
    </citation>
    <scope>NUCLEOTIDE SEQUENCE [LARGE SCALE GENOMIC DNA]</scope>
    <source>
        <strain evidence="14">S2</strain>
        <tissue evidence="14">Leaf</tissue>
    </source>
</reference>
<evidence type="ECO:0000256" key="9">
    <source>
        <dbReference type="ARBA" id="ARBA00023316"/>
    </source>
</evidence>
<evidence type="ECO:0000256" key="2">
    <source>
        <dbReference type="ARBA" id="ARBA00008834"/>
    </source>
</evidence>
<evidence type="ECO:0000313" key="15">
    <source>
        <dbReference type="Proteomes" id="UP000327157"/>
    </source>
</evidence>
<dbReference type="AlphaFoldDB" id="A0A5N5GXL9"/>
<evidence type="ECO:0000256" key="8">
    <source>
        <dbReference type="ARBA" id="ARBA00023295"/>
    </source>
</evidence>
<evidence type="ECO:0000256" key="11">
    <source>
        <dbReference type="PROSITE-ProRule" id="PRU10052"/>
    </source>
</evidence>
<dbReference type="InterPro" id="IPR000743">
    <property type="entry name" value="Glyco_hydro_28"/>
</dbReference>
<evidence type="ECO:0000256" key="5">
    <source>
        <dbReference type="ARBA" id="ARBA00022525"/>
    </source>
</evidence>
<comment type="caution">
    <text evidence="14">The sequence shown here is derived from an EMBL/GenBank/DDBJ whole genome shotgun (WGS) entry which is preliminary data.</text>
</comment>
<comment type="catalytic activity">
    <reaction evidence="10">
        <text>(1,4-alpha-D-galacturonosyl)n+m + H2O = (1,4-alpha-D-galacturonosyl)n + (1,4-alpha-D-galacturonosyl)m.</text>
        <dbReference type="EC" id="3.2.1.15"/>
    </reaction>
</comment>
<keyword evidence="4" id="KW-0134">Cell wall</keyword>
<keyword evidence="6 13" id="KW-0732">Signal</keyword>
<dbReference type="GO" id="GO:0005975">
    <property type="term" value="P:carbohydrate metabolic process"/>
    <property type="evidence" value="ECO:0007669"/>
    <property type="project" value="InterPro"/>
</dbReference>
<dbReference type="GO" id="GO:0009830">
    <property type="term" value="P:cell wall modification involved in abscission"/>
    <property type="evidence" value="ECO:0007669"/>
    <property type="project" value="UniProtKB-ARBA"/>
</dbReference>